<evidence type="ECO:0000256" key="3">
    <source>
        <dbReference type="ARBA" id="ARBA00022630"/>
    </source>
</evidence>
<keyword evidence="6" id="KW-1133">Transmembrane helix</keyword>
<proteinExistence type="inferred from homology"/>
<evidence type="ECO:0000256" key="6">
    <source>
        <dbReference type="HAMAP-Rule" id="MF_00479"/>
    </source>
</evidence>
<keyword evidence="6" id="KW-1278">Translocase</keyword>
<dbReference type="Proteomes" id="UP000189733">
    <property type="component" value="Unassembled WGS sequence"/>
</dbReference>
<dbReference type="EC" id="7.-.-.-" evidence="6"/>
<comment type="caution">
    <text evidence="6">Lacks conserved residue(s) required for the propagation of feature annotation.</text>
</comment>
<organism evidence="8 9">
    <name type="scientific">Desulfobaculum bizertense DSM 18034</name>
    <dbReference type="NCBI Taxonomy" id="1121442"/>
    <lineage>
        <taxon>Bacteria</taxon>
        <taxon>Pseudomonadati</taxon>
        <taxon>Thermodesulfobacteriota</taxon>
        <taxon>Desulfovibrionia</taxon>
        <taxon>Desulfovibrionales</taxon>
        <taxon>Desulfovibrionaceae</taxon>
        <taxon>Desulfobaculum</taxon>
    </lineage>
</organism>
<dbReference type="InterPro" id="IPR007329">
    <property type="entry name" value="FMN-bd"/>
</dbReference>
<evidence type="ECO:0000256" key="5">
    <source>
        <dbReference type="ARBA" id="ARBA00022982"/>
    </source>
</evidence>
<evidence type="ECO:0000313" key="9">
    <source>
        <dbReference type="Proteomes" id="UP000189733"/>
    </source>
</evidence>
<evidence type="ECO:0000256" key="2">
    <source>
        <dbReference type="ARBA" id="ARBA00022553"/>
    </source>
</evidence>
<dbReference type="AlphaFoldDB" id="A0A1T4VUC5"/>
<dbReference type="STRING" id="1121442.SAMN02745702_01001"/>
<gene>
    <name evidence="6" type="primary">rnfG</name>
    <name evidence="8" type="ORF">SAMN02745702_01001</name>
</gene>
<comment type="similarity">
    <text evidence="6">Belongs to the RnfG family.</text>
</comment>
<dbReference type="OrthoDB" id="9787579at2"/>
<keyword evidence="5 6" id="KW-0249">Electron transport</keyword>
<dbReference type="PANTHER" id="PTHR36118:SF1">
    <property type="entry name" value="ION-TRANSLOCATING OXIDOREDUCTASE COMPLEX SUBUNIT G"/>
    <property type="match status" value="1"/>
</dbReference>
<keyword evidence="6" id="KW-0812">Transmembrane</keyword>
<comment type="subcellular location">
    <subcellularLocation>
        <location evidence="6">Cell membrane</location>
        <topology evidence="6">Single-pass membrane protein</topology>
    </subcellularLocation>
</comment>
<dbReference type="Pfam" id="PF04205">
    <property type="entry name" value="FMN_bind"/>
    <property type="match status" value="1"/>
</dbReference>
<dbReference type="InterPro" id="IPR010209">
    <property type="entry name" value="Ion_transpt_RnfG/RsxG"/>
</dbReference>
<dbReference type="SMART" id="SM00900">
    <property type="entry name" value="FMN_bind"/>
    <property type="match status" value="1"/>
</dbReference>
<keyword evidence="2 6" id="KW-0597">Phosphoprotein</keyword>
<feature type="domain" description="FMN-binding" evidence="7">
    <location>
        <begin position="93"/>
        <end position="176"/>
    </location>
</feature>
<evidence type="ECO:0000259" key="7">
    <source>
        <dbReference type="SMART" id="SM00900"/>
    </source>
</evidence>
<dbReference type="GO" id="GO:0022900">
    <property type="term" value="P:electron transport chain"/>
    <property type="evidence" value="ECO:0007669"/>
    <property type="project" value="UniProtKB-UniRule"/>
</dbReference>
<protein>
    <recommendedName>
        <fullName evidence="6">Ion-translocating oxidoreductase complex subunit G</fullName>
        <ecNumber evidence="6">7.-.-.-</ecNumber>
    </recommendedName>
    <alternativeName>
        <fullName evidence="6">Rnf electron transport complex subunit G</fullName>
    </alternativeName>
</protein>
<dbReference type="PANTHER" id="PTHR36118">
    <property type="entry name" value="ION-TRANSLOCATING OXIDOREDUCTASE COMPLEX SUBUNIT G"/>
    <property type="match status" value="1"/>
</dbReference>
<comment type="cofactor">
    <cofactor evidence="6">
        <name>FMN</name>
        <dbReference type="ChEBI" id="CHEBI:58210"/>
    </cofactor>
</comment>
<comment type="subunit">
    <text evidence="6">The complex is composed of six subunits: RnfA, RnfB, RnfC, RnfD, RnfE and RnfG.</text>
</comment>
<evidence type="ECO:0000256" key="4">
    <source>
        <dbReference type="ARBA" id="ARBA00022643"/>
    </source>
</evidence>
<comment type="function">
    <text evidence="6">Part of a membrane-bound complex that couples electron transfer with translocation of ions across the membrane.</text>
</comment>
<dbReference type="GO" id="GO:0005886">
    <property type="term" value="C:plasma membrane"/>
    <property type="evidence" value="ECO:0007669"/>
    <property type="project" value="UniProtKB-SubCell"/>
</dbReference>
<name>A0A1T4VUC5_9BACT</name>
<dbReference type="NCBIfam" id="NF045876">
    <property type="entry name" value="RnfG_DVU2794"/>
    <property type="match status" value="1"/>
</dbReference>
<keyword evidence="9" id="KW-1185">Reference proteome</keyword>
<dbReference type="EMBL" id="FUYA01000002">
    <property type="protein sequence ID" value="SKA68455.1"/>
    <property type="molecule type" value="Genomic_DNA"/>
</dbReference>
<evidence type="ECO:0000256" key="1">
    <source>
        <dbReference type="ARBA" id="ARBA00022448"/>
    </source>
</evidence>
<evidence type="ECO:0000313" key="8">
    <source>
        <dbReference type="EMBL" id="SKA68455.1"/>
    </source>
</evidence>
<keyword evidence="6" id="KW-1003">Cell membrane</keyword>
<keyword evidence="3 6" id="KW-0285">Flavoprotein</keyword>
<dbReference type="GO" id="GO:0010181">
    <property type="term" value="F:FMN binding"/>
    <property type="evidence" value="ECO:0007669"/>
    <property type="project" value="InterPro"/>
</dbReference>
<keyword evidence="4 6" id="KW-0288">FMN</keyword>
<dbReference type="GO" id="GO:0009055">
    <property type="term" value="F:electron transfer activity"/>
    <property type="evidence" value="ECO:0007669"/>
    <property type="project" value="InterPro"/>
</dbReference>
<dbReference type="HAMAP" id="MF_00479">
    <property type="entry name" value="RsxG_RnfG"/>
    <property type="match status" value="1"/>
</dbReference>
<dbReference type="RefSeq" id="WP_078684295.1">
    <property type="nucleotide sequence ID" value="NZ_FUYA01000002.1"/>
</dbReference>
<keyword evidence="6" id="KW-0472">Membrane</keyword>
<sequence length="189" mass="19845">MKEILSMVLVLSVICGVSGFSLATLKGMTKDRIESQVLTYVQGPALMEVVGMHDNNPIAERINVPADEGELTIFPVKQKGKLTGFALETFAPGYSGDIGVMVGFSTESSALLGIGITTQTETPGLGSRVTLPAFTSQFKGHAMSRLDLGAGIEGVSGASYSSKGAVEAVKKAMQVYAKNRSQILTALNK</sequence>
<keyword evidence="1 6" id="KW-0813">Transport</keyword>
<reference evidence="8 9" key="1">
    <citation type="submission" date="2017-02" db="EMBL/GenBank/DDBJ databases">
        <authorList>
            <person name="Peterson S.W."/>
        </authorList>
    </citation>
    <scope>NUCLEOTIDE SEQUENCE [LARGE SCALE GENOMIC DNA]</scope>
    <source>
        <strain evidence="8 9">DSM 18034</strain>
    </source>
</reference>
<accession>A0A1T4VUC5</accession>